<proteinExistence type="predicted"/>
<dbReference type="EMBL" id="JACGWK010000010">
    <property type="protein sequence ID" value="KAL0331697.1"/>
    <property type="molecule type" value="Genomic_DNA"/>
</dbReference>
<dbReference type="PANTHER" id="PTHR47074">
    <property type="entry name" value="BNAC02G40300D PROTEIN"/>
    <property type="match status" value="1"/>
</dbReference>
<evidence type="ECO:0000313" key="1">
    <source>
        <dbReference type="EMBL" id="KAL0331697.1"/>
    </source>
</evidence>
<sequence>MLKQPEKLLSRVNKARPRSFKPITPVPIGGGSIRVAELINSDSGEWDASMVPDLFWPVDSELIIGIPLGRMRQEDLWVWHYSKSGMFSVRSAYHLACELEDRPCWSTVGTLDHWWWQSYGMHHSLIRCWLQEISSHLSRRDFGLSLCICWSIWWGRNHIVMEGVCLEPGQVVGVAVHYLNAFLVQKGSVTTAPSVSISSPWLAPPPDVIKLNFDGAAFDQDGEMGVGVVARNDLGQCVGW</sequence>
<accession>A0AAW2MJK9</accession>
<protein>
    <recommendedName>
        <fullName evidence="2">RNase H type-1 domain-containing protein</fullName>
    </recommendedName>
</protein>
<dbReference type="InterPro" id="IPR052929">
    <property type="entry name" value="RNase_H-like_EbsB-rel"/>
</dbReference>
<gene>
    <name evidence="1" type="ORF">Sangu_1715200</name>
</gene>
<organism evidence="1">
    <name type="scientific">Sesamum angustifolium</name>
    <dbReference type="NCBI Taxonomy" id="2727405"/>
    <lineage>
        <taxon>Eukaryota</taxon>
        <taxon>Viridiplantae</taxon>
        <taxon>Streptophyta</taxon>
        <taxon>Embryophyta</taxon>
        <taxon>Tracheophyta</taxon>
        <taxon>Spermatophyta</taxon>
        <taxon>Magnoliopsida</taxon>
        <taxon>eudicotyledons</taxon>
        <taxon>Gunneridae</taxon>
        <taxon>Pentapetalae</taxon>
        <taxon>asterids</taxon>
        <taxon>lamiids</taxon>
        <taxon>Lamiales</taxon>
        <taxon>Pedaliaceae</taxon>
        <taxon>Sesamum</taxon>
    </lineage>
</organism>
<dbReference type="AlphaFoldDB" id="A0AAW2MJK9"/>
<evidence type="ECO:0008006" key="2">
    <source>
        <dbReference type="Google" id="ProtNLM"/>
    </source>
</evidence>
<dbReference type="PANTHER" id="PTHR47074:SF11">
    <property type="entry name" value="REVERSE TRANSCRIPTASE-LIKE PROTEIN"/>
    <property type="match status" value="1"/>
</dbReference>
<reference evidence="1" key="1">
    <citation type="submission" date="2020-06" db="EMBL/GenBank/DDBJ databases">
        <authorList>
            <person name="Li T."/>
            <person name="Hu X."/>
            <person name="Zhang T."/>
            <person name="Song X."/>
            <person name="Zhang H."/>
            <person name="Dai N."/>
            <person name="Sheng W."/>
            <person name="Hou X."/>
            <person name="Wei L."/>
        </authorList>
    </citation>
    <scope>NUCLEOTIDE SEQUENCE</scope>
    <source>
        <strain evidence="1">G01</strain>
        <tissue evidence="1">Leaf</tissue>
    </source>
</reference>
<comment type="caution">
    <text evidence="1">The sequence shown here is derived from an EMBL/GenBank/DDBJ whole genome shotgun (WGS) entry which is preliminary data.</text>
</comment>
<reference evidence="1" key="2">
    <citation type="journal article" date="2024" name="Plant">
        <title>Genomic evolution and insights into agronomic trait innovations of Sesamum species.</title>
        <authorList>
            <person name="Miao H."/>
            <person name="Wang L."/>
            <person name="Qu L."/>
            <person name="Liu H."/>
            <person name="Sun Y."/>
            <person name="Le M."/>
            <person name="Wang Q."/>
            <person name="Wei S."/>
            <person name="Zheng Y."/>
            <person name="Lin W."/>
            <person name="Duan Y."/>
            <person name="Cao H."/>
            <person name="Xiong S."/>
            <person name="Wang X."/>
            <person name="Wei L."/>
            <person name="Li C."/>
            <person name="Ma Q."/>
            <person name="Ju M."/>
            <person name="Zhao R."/>
            <person name="Li G."/>
            <person name="Mu C."/>
            <person name="Tian Q."/>
            <person name="Mei H."/>
            <person name="Zhang T."/>
            <person name="Gao T."/>
            <person name="Zhang H."/>
        </authorList>
    </citation>
    <scope>NUCLEOTIDE SEQUENCE</scope>
    <source>
        <strain evidence="1">G01</strain>
    </source>
</reference>
<name>A0AAW2MJK9_9LAMI</name>